<feature type="domain" description="Cytochrome c" evidence="6">
    <location>
        <begin position="79"/>
        <end position="224"/>
    </location>
</feature>
<evidence type="ECO:0000256" key="4">
    <source>
        <dbReference type="PROSITE-ProRule" id="PRU00433"/>
    </source>
</evidence>
<reference evidence="7 8" key="1">
    <citation type="submission" date="2019-02" db="EMBL/GenBank/DDBJ databases">
        <title>Deep-cultivation of Planctomycetes and their phenomic and genomic characterization uncovers novel biology.</title>
        <authorList>
            <person name="Wiegand S."/>
            <person name="Jogler M."/>
            <person name="Boedeker C."/>
            <person name="Pinto D."/>
            <person name="Vollmers J."/>
            <person name="Rivas-Marin E."/>
            <person name="Kohn T."/>
            <person name="Peeters S.H."/>
            <person name="Heuer A."/>
            <person name="Rast P."/>
            <person name="Oberbeckmann S."/>
            <person name="Bunk B."/>
            <person name="Jeske O."/>
            <person name="Meyerdierks A."/>
            <person name="Storesund J.E."/>
            <person name="Kallscheuer N."/>
            <person name="Luecker S."/>
            <person name="Lage O.M."/>
            <person name="Pohl T."/>
            <person name="Merkel B.J."/>
            <person name="Hornburger P."/>
            <person name="Mueller R.-W."/>
            <person name="Bruemmer F."/>
            <person name="Labrenz M."/>
            <person name="Spormann A.M."/>
            <person name="Op den Camp H."/>
            <person name="Overmann J."/>
            <person name="Amann R."/>
            <person name="Jetten M.S.M."/>
            <person name="Mascher T."/>
            <person name="Medema M.H."/>
            <person name="Devos D.P."/>
            <person name="Kaster A.-K."/>
            <person name="Ovreas L."/>
            <person name="Rohde M."/>
            <person name="Galperin M.Y."/>
            <person name="Jogler C."/>
        </authorList>
    </citation>
    <scope>NUCLEOTIDE SEQUENCE [LARGE SCALE GENOMIC DNA]</scope>
    <source>
        <strain evidence="7 8">K22_7</strain>
    </source>
</reference>
<feature type="region of interest" description="Disordered" evidence="5">
    <location>
        <begin position="581"/>
        <end position="601"/>
    </location>
</feature>
<keyword evidence="2 4" id="KW-0479">Metal-binding</keyword>
<dbReference type="Gene3D" id="1.10.760.10">
    <property type="entry name" value="Cytochrome c-like domain"/>
    <property type="match status" value="1"/>
</dbReference>
<gene>
    <name evidence="7" type="ORF">K227x_07680</name>
</gene>
<dbReference type="InterPro" id="IPR036909">
    <property type="entry name" value="Cyt_c-like_dom_sf"/>
</dbReference>
<dbReference type="PROSITE" id="PS51007">
    <property type="entry name" value="CYTC"/>
    <property type="match status" value="1"/>
</dbReference>
<evidence type="ECO:0000256" key="3">
    <source>
        <dbReference type="ARBA" id="ARBA00023004"/>
    </source>
</evidence>
<dbReference type="Proteomes" id="UP000318538">
    <property type="component" value="Chromosome"/>
</dbReference>
<dbReference type="KEGG" id="rlc:K227x_07680"/>
<evidence type="ECO:0000256" key="1">
    <source>
        <dbReference type="ARBA" id="ARBA00022617"/>
    </source>
</evidence>
<dbReference type="GO" id="GO:0046872">
    <property type="term" value="F:metal ion binding"/>
    <property type="evidence" value="ECO:0007669"/>
    <property type="project" value="UniProtKB-KW"/>
</dbReference>
<evidence type="ECO:0000259" key="6">
    <source>
        <dbReference type="PROSITE" id="PS51007"/>
    </source>
</evidence>
<accession>A0A517N5H9</accession>
<keyword evidence="8" id="KW-1185">Reference proteome</keyword>
<feature type="compositionally biased region" description="Polar residues" evidence="5">
    <location>
        <begin position="592"/>
        <end position="601"/>
    </location>
</feature>
<dbReference type="GO" id="GO:0020037">
    <property type="term" value="F:heme binding"/>
    <property type="evidence" value="ECO:0007669"/>
    <property type="project" value="InterPro"/>
</dbReference>
<dbReference type="InterPro" id="IPR009056">
    <property type="entry name" value="Cyt_c-like_dom"/>
</dbReference>
<keyword evidence="3 4" id="KW-0408">Iron</keyword>
<dbReference type="GO" id="GO:0009055">
    <property type="term" value="F:electron transfer activity"/>
    <property type="evidence" value="ECO:0007669"/>
    <property type="project" value="InterPro"/>
</dbReference>
<dbReference type="SUPFAM" id="SSF46626">
    <property type="entry name" value="Cytochrome c"/>
    <property type="match status" value="1"/>
</dbReference>
<name>A0A517N5H9_9BACT</name>
<proteinExistence type="predicted"/>
<keyword evidence="1 4" id="KW-0349">Heme</keyword>
<evidence type="ECO:0000313" key="7">
    <source>
        <dbReference type="EMBL" id="QDT02392.1"/>
    </source>
</evidence>
<dbReference type="AlphaFoldDB" id="A0A517N5H9"/>
<evidence type="ECO:0000313" key="8">
    <source>
        <dbReference type="Proteomes" id="UP000318538"/>
    </source>
</evidence>
<organism evidence="7 8">
    <name type="scientific">Rubripirellula lacrimiformis</name>
    <dbReference type="NCBI Taxonomy" id="1930273"/>
    <lineage>
        <taxon>Bacteria</taxon>
        <taxon>Pseudomonadati</taxon>
        <taxon>Planctomycetota</taxon>
        <taxon>Planctomycetia</taxon>
        <taxon>Pirellulales</taxon>
        <taxon>Pirellulaceae</taxon>
        <taxon>Rubripirellula</taxon>
    </lineage>
</organism>
<evidence type="ECO:0000256" key="5">
    <source>
        <dbReference type="SAM" id="MobiDB-lite"/>
    </source>
</evidence>
<sequence length="601" mass="68316">MMCERRNPPSLLSRPSVWIGRHGRVDVSDVFHRLRRARNLVLSPPKKMLPETMPLTTAASLVAFVCLTSVNAAAQTQRANVHDGKMIYRTGQQTDGTKVVATVIDDLQMSGQLVSCAKCHRRSGYGVDEPGKLSPAITQPALFQPRQLNRSWQFRALFQEPQTAVESAAPRNTTSRPAYTDETLAHAIRNGIDSSGRVLDHLMPRYALNDSTMANLIAYLRSLSRHDDPGIDENTIHFAVVTTPEVSDQSRRAMWSVMDAYVTDHNREVTRYRNHVGNSPNYKDDFLHAYRTWQLHDWRLEGEPYSFSGQLSAYYRTAPVFALIGGVSTQPWSPIQRFCDHRQIPCLFPNTSLPTINANGGSTLYFNRGLYDESDAVLDDLIEKRKRGDESTLIHQFAIADTPGEVALRYTSQKLKTHHFPVADHVINRQSTTNRTETISCSEPCLLWLSDADFRFLKSSIRKTHDAVYLSGTLLAKSSGGGPNTHWPRRILVTPYRDPLIHHPRAFRIRSWMRSRRIPITDQNLQFGTYFALTVIDHSLRHMVDRFSRDYLIERVEHETENALNPGIFPRLSLGPDQRYASKQTRIELPQELSQSTARSQ</sequence>
<protein>
    <recommendedName>
        <fullName evidence="6">Cytochrome c domain-containing protein</fullName>
    </recommendedName>
</protein>
<evidence type="ECO:0000256" key="2">
    <source>
        <dbReference type="ARBA" id="ARBA00022723"/>
    </source>
</evidence>
<dbReference type="EMBL" id="CP036525">
    <property type="protein sequence ID" value="QDT02392.1"/>
    <property type="molecule type" value="Genomic_DNA"/>
</dbReference>